<proteinExistence type="predicted"/>
<dbReference type="EMBL" id="JACETM010000026">
    <property type="protein sequence ID" value="MBA4724168.1"/>
    <property type="molecule type" value="Genomic_DNA"/>
</dbReference>
<evidence type="ECO:0000256" key="1">
    <source>
        <dbReference type="SAM" id="Phobius"/>
    </source>
</evidence>
<comment type="caution">
    <text evidence="2">The sequence shown here is derived from an EMBL/GenBank/DDBJ whole genome shotgun (WGS) entry which is preliminary data.</text>
</comment>
<gene>
    <name evidence="2" type="ORF">H2021_03010</name>
</gene>
<feature type="transmembrane region" description="Helical" evidence="1">
    <location>
        <begin position="103"/>
        <end position="127"/>
    </location>
</feature>
<feature type="transmembrane region" description="Helical" evidence="1">
    <location>
        <begin position="55"/>
        <end position="75"/>
    </location>
</feature>
<keyword evidence="1" id="KW-1133">Transmembrane helix</keyword>
<reference evidence="2 3" key="1">
    <citation type="submission" date="2020-06" db="EMBL/GenBank/DDBJ databases">
        <title>Dysbiosis in marine aquaculture revealed through microbiome analysis: reverse ecology for environmental sustainability.</title>
        <authorList>
            <person name="Haro-Moreno J.M."/>
            <person name="Coutinho F.H."/>
            <person name="Zaragoza-Solas A."/>
            <person name="Picazo A."/>
            <person name="Almagro-Moreno S."/>
            <person name="Lopez-Perez M."/>
        </authorList>
    </citation>
    <scope>NUCLEOTIDE SEQUENCE [LARGE SCALE GENOMIC DNA]</scope>
    <source>
        <strain evidence="2">MCMED-G42</strain>
    </source>
</reference>
<feature type="transmembrane region" description="Helical" evidence="1">
    <location>
        <begin position="133"/>
        <end position="154"/>
    </location>
</feature>
<evidence type="ECO:0000313" key="2">
    <source>
        <dbReference type="EMBL" id="MBA4724168.1"/>
    </source>
</evidence>
<feature type="transmembrane region" description="Helical" evidence="1">
    <location>
        <begin position="28"/>
        <end position="49"/>
    </location>
</feature>
<dbReference type="AlphaFoldDB" id="A0A838YXF4"/>
<dbReference type="Proteomes" id="UP000585327">
    <property type="component" value="Unassembled WGS sequence"/>
</dbReference>
<accession>A0A838YXF4</accession>
<protein>
    <recommendedName>
        <fullName evidence="4">Cytochrome c assembly protein domain-containing protein</fullName>
    </recommendedName>
</protein>
<sequence>MNFITQVTLSVIIYFFLRVFLKDRRSSYISSIVSSISYIFLYALSYGGIGNISDMHFIVTGLSLIFLFIAFYEMVSLEKKMLDVKKGEFDNLSSLSIEKGYKIVLKILGVGLLFLILSFLSGFIIQSVFTTNLIIKVIFASIALFIYVITLIGIKRFNLTIKSAVRNLFIALCAVWIAYLGNVLFIYN</sequence>
<keyword evidence="1" id="KW-0472">Membrane</keyword>
<name>A0A838YXF4_9GAMM</name>
<evidence type="ECO:0000313" key="3">
    <source>
        <dbReference type="Proteomes" id="UP000585327"/>
    </source>
</evidence>
<organism evidence="2 3">
    <name type="scientific">SAR86 cluster bacterium</name>
    <dbReference type="NCBI Taxonomy" id="2030880"/>
    <lineage>
        <taxon>Bacteria</taxon>
        <taxon>Pseudomonadati</taxon>
        <taxon>Pseudomonadota</taxon>
        <taxon>Gammaproteobacteria</taxon>
        <taxon>SAR86 cluster</taxon>
    </lineage>
</organism>
<feature type="transmembrane region" description="Helical" evidence="1">
    <location>
        <begin position="6"/>
        <end position="21"/>
    </location>
</feature>
<feature type="transmembrane region" description="Helical" evidence="1">
    <location>
        <begin position="166"/>
        <end position="187"/>
    </location>
</feature>
<evidence type="ECO:0008006" key="4">
    <source>
        <dbReference type="Google" id="ProtNLM"/>
    </source>
</evidence>
<keyword evidence="1" id="KW-0812">Transmembrane</keyword>